<dbReference type="CDD" id="cd00093">
    <property type="entry name" value="HTH_XRE"/>
    <property type="match status" value="1"/>
</dbReference>
<proteinExistence type="predicted"/>
<dbReference type="EMBL" id="DWYS01000145">
    <property type="protein sequence ID" value="HJB08609.1"/>
    <property type="molecule type" value="Genomic_DNA"/>
</dbReference>
<comment type="caution">
    <text evidence="2">The sequence shown here is derived from an EMBL/GenBank/DDBJ whole genome shotgun (WGS) entry which is preliminary data.</text>
</comment>
<dbReference type="InterPro" id="IPR010982">
    <property type="entry name" value="Lambda_DNA-bd_dom_sf"/>
</dbReference>
<sequence>MNLKKIRNEKALSIRALSELADVPQRTIEDIERFDRCKVDTAIKLADALQVTLDELCRNTDGAE</sequence>
<reference evidence="2" key="2">
    <citation type="submission" date="2021-04" db="EMBL/GenBank/DDBJ databases">
        <authorList>
            <person name="Gilroy R."/>
        </authorList>
    </citation>
    <scope>NUCLEOTIDE SEQUENCE</scope>
    <source>
        <strain evidence="2">CHK188-4685</strain>
    </source>
</reference>
<gene>
    <name evidence="2" type="ORF">H9716_12240</name>
</gene>
<dbReference type="InterPro" id="IPR001387">
    <property type="entry name" value="Cro/C1-type_HTH"/>
</dbReference>
<protein>
    <submittedName>
        <fullName evidence="2">Helix-turn-helix transcriptional regulator</fullName>
    </submittedName>
</protein>
<organism evidence="2 3">
    <name type="scientific">Candidatus Enterocloster faecavium</name>
    <dbReference type="NCBI Taxonomy" id="2838560"/>
    <lineage>
        <taxon>Bacteria</taxon>
        <taxon>Bacillati</taxon>
        <taxon>Bacillota</taxon>
        <taxon>Clostridia</taxon>
        <taxon>Lachnospirales</taxon>
        <taxon>Lachnospiraceae</taxon>
        <taxon>Enterocloster</taxon>
    </lineage>
</organism>
<name>A0A9D2L9R1_9FIRM</name>
<dbReference type="PROSITE" id="PS50943">
    <property type="entry name" value="HTH_CROC1"/>
    <property type="match status" value="1"/>
</dbReference>
<dbReference type="SUPFAM" id="SSF47413">
    <property type="entry name" value="lambda repressor-like DNA-binding domains"/>
    <property type="match status" value="1"/>
</dbReference>
<dbReference type="AlphaFoldDB" id="A0A9D2L9R1"/>
<accession>A0A9D2L9R1</accession>
<dbReference type="GO" id="GO:0003677">
    <property type="term" value="F:DNA binding"/>
    <property type="evidence" value="ECO:0007669"/>
    <property type="project" value="InterPro"/>
</dbReference>
<dbReference type="Proteomes" id="UP000886804">
    <property type="component" value="Unassembled WGS sequence"/>
</dbReference>
<evidence type="ECO:0000313" key="3">
    <source>
        <dbReference type="Proteomes" id="UP000886804"/>
    </source>
</evidence>
<dbReference type="Pfam" id="PF01381">
    <property type="entry name" value="HTH_3"/>
    <property type="match status" value="1"/>
</dbReference>
<feature type="domain" description="HTH cro/C1-type" evidence="1">
    <location>
        <begin position="3"/>
        <end position="56"/>
    </location>
</feature>
<reference evidence="2" key="1">
    <citation type="journal article" date="2021" name="PeerJ">
        <title>Extensive microbial diversity within the chicken gut microbiome revealed by metagenomics and culture.</title>
        <authorList>
            <person name="Gilroy R."/>
            <person name="Ravi A."/>
            <person name="Getino M."/>
            <person name="Pursley I."/>
            <person name="Horton D.L."/>
            <person name="Alikhan N.F."/>
            <person name="Baker D."/>
            <person name="Gharbi K."/>
            <person name="Hall N."/>
            <person name="Watson M."/>
            <person name="Adriaenssens E.M."/>
            <person name="Foster-Nyarko E."/>
            <person name="Jarju S."/>
            <person name="Secka A."/>
            <person name="Antonio M."/>
            <person name="Oren A."/>
            <person name="Chaudhuri R.R."/>
            <person name="La Ragione R."/>
            <person name="Hildebrand F."/>
            <person name="Pallen M.J."/>
        </authorList>
    </citation>
    <scope>NUCLEOTIDE SEQUENCE</scope>
    <source>
        <strain evidence="2">CHK188-4685</strain>
    </source>
</reference>
<dbReference type="SMART" id="SM00530">
    <property type="entry name" value="HTH_XRE"/>
    <property type="match status" value="1"/>
</dbReference>
<dbReference type="Gene3D" id="1.10.260.40">
    <property type="entry name" value="lambda repressor-like DNA-binding domains"/>
    <property type="match status" value="1"/>
</dbReference>
<evidence type="ECO:0000313" key="2">
    <source>
        <dbReference type="EMBL" id="HJB08609.1"/>
    </source>
</evidence>
<evidence type="ECO:0000259" key="1">
    <source>
        <dbReference type="PROSITE" id="PS50943"/>
    </source>
</evidence>